<dbReference type="Pfam" id="PF06974">
    <property type="entry name" value="WS_DGAT_C"/>
    <property type="match status" value="1"/>
</dbReference>
<evidence type="ECO:0000259" key="13">
    <source>
        <dbReference type="Pfam" id="PF06974"/>
    </source>
</evidence>
<comment type="pathway">
    <text evidence="2">Lipid metabolism.</text>
</comment>
<dbReference type="GO" id="GO:0001666">
    <property type="term" value="P:response to hypoxia"/>
    <property type="evidence" value="ECO:0007669"/>
    <property type="project" value="TreeGrafter"/>
</dbReference>
<evidence type="ECO:0000256" key="10">
    <source>
        <dbReference type="ARBA" id="ARBA00048109"/>
    </source>
</evidence>
<dbReference type="InterPro" id="IPR004255">
    <property type="entry name" value="O-acyltransferase_WSD1_N"/>
</dbReference>
<feature type="domain" description="O-acyltransferase WSD1 C-terminal" evidence="13">
    <location>
        <begin position="176"/>
        <end position="319"/>
    </location>
</feature>
<evidence type="ECO:0000256" key="7">
    <source>
        <dbReference type="ARBA" id="ARBA00022798"/>
    </source>
</evidence>
<keyword evidence="6 14" id="KW-0808">Transferase</keyword>
<comment type="similarity">
    <text evidence="3">Belongs to the long-chain O-acyltransferase family.</text>
</comment>
<keyword evidence="9 14" id="KW-0012">Acyltransferase</keyword>
<comment type="catalytic activity">
    <reaction evidence="10">
        <text>an acyl-CoA + a 1,2-diacyl-sn-glycerol = a triacyl-sn-glycerol + CoA</text>
        <dbReference type="Rhea" id="RHEA:10868"/>
        <dbReference type="ChEBI" id="CHEBI:17815"/>
        <dbReference type="ChEBI" id="CHEBI:57287"/>
        <dbReference type="ChEBI" id="CHEBI:58342"/>
        <dbReference type="ChEBI" id="CHEBI:64615"/>
        <dbReference type="EC" id="2.3.1.20"/>
    </reaction>
</comment>
<feature type="domain" description="O-acyltransferase WSD1-like N-terminal" evidence="12">
    <location>
        <begin position="2"/>
        <end position="134"/>
    </location>
</feature>
<dbReference type="GO" id="GO:0004144">
    <property type="term" value="F:diacylglycerol O-acyltransferase activity"/>
    <property type="evidence" value="ECO:0007669"/>
    <property type="project" value="UniProtKB-EC"/>
</dbReference>
<dbReference type="GO" id="GO:0019432">
    <property type="term" value="P:triglyceride biosynthetic process"/>
    <property type="evidence" value="ECO:0007669"/>
    <property type="project" value="UniProtKB-UniPathway"/>
</dbReference>
<evidence type="ECO:0000256" key="8">
    <source>
        <dbReference type="ARBA" id="ARBA00023098"/>
    </source>
</evidence>
<dbReference type="AlphaFoldDB" id="A0A6J4TSA1"/>
<evidence type="ECO:0000256" key="9">
    <source>
        <dbReference type="ARBA" id="ARBA00023315"/>
    </source>
</evidence>
<dbReference type="UniPathway" id="UPA00282"/>
<gene>
    <name evidence="14" type="ORF">AVDCRST_MAG85-3511</name>
</gene>
<evidence type="ECO:0000256" key="11">
    <source>
        <dbReference type="SAM" id="MobiDB-lite"/>
    </source>
</evidence>
<evidence type="ECO:0000256" key="2">
    <source>
        <dbReference type="ARBA" id="ARBA00005189"/>
    </source>
</evidence>
<feature type="non-terminal residue" evidence="14">
    <location>
        <position position="1"/>
    </location>
</feature>
<evidence type="ECO:0000256" key="4">
    <source>
        <dbReference type="ARBA" id="ARBA00013244"/>
    </source>
</evidence>
<evidence type="ECO:0000256" key="5">
    <source>
        <dbReference type="ARBA" id="ARBA00022516"/>
    </source>
</evidence>
<dbReference type="GO" id="GO:0006071">
    <property type="term" value="P:glycerol metabolic process"/>
    <property type="evidence" value="ECO:0007669"/>
    <property type="project" value="UniProtKB-KW"/>
</dbReference>
<reference evidence="14" key="1">
    <citation type="submission" date="2020-02" db="EMBL/GenBank/DDBJ databases">
        <authorList>
            <person name="Meier V. D."/>
        </authorList>
    </citation>
    <scope>NUCLEOTIDE SEQUENCE</scope>
    <source>
        <strain evidence="14">AVDCRST_MAG85</strain>
    </source>
</reference>
<proteinExistence type="inferred from homology"/>
<dbReference type="EC" id="2.3.1.20" evidence="4"/>
<evidence type="ECO:0000259" key="12">
    <source>
        <dbReference type="Pfam" id="PF03007"/>
    </source>
</evidence>
<feature type="region of interest" description="Disordered" evidence="11">
    <location>
        <begin position="327"/>
        <end position="348"/>
    </location>
</feature>
<name>A0A6J4TSA1_9ACTN</name>
<keyword evidence="8" id="KW-0443">Lipid metabolism</keyword>
<protein>
    <recommendedName>
        <fullName evidence="4">diacylglycerol O-acyltransferase</fullName>
        <ecNumber evidence="4">2.3.1.20</ecNumber>
    </recommendedName>
</protein>
<comment type="pathway">
    <text evidence="1">Glycerolipid metabolism; triacylglycerol biosynthesis.</text>
</comment>
<organism evidence="14">
    <name type="scientific">uncultured Solirubrobacteraceae bacterium</name>
    <dbReference type="NCBI Taxonomy" id="1162706"/>
    <lineage>
        <taxon>Bacteria</taxon>
        <taxon>Bacillati</taxon>
        <taxon>Actinomycetota</taxon>
        <taxon>Thermoleophilia</taxon>
        <taxon>Solirubrobacterales</taxon>
        <taxon>Solirubrobacteraceae</taxon>
        <taxon>environmental samples</taxon>
    </lineage>
</organism>
<dbReference type="PANTHER" id="PTHR31650">
    <property type="entry name" value="O-ACYLTRANSFERASE (WSD1-LIKE) FAMILY PROTEIN"/>
    <property type="match status" value="1"/>
</dbReference>
<dbReference type="EMBL" id="CADCVT010000389">
    <property type="protein sequence ID" value="CAA9529171.1"/>
    <property type="molecule type" value="Genomic_DNA"/>
</dbReference>
<dbReference type="InterPro" id="IPR009721">
    <property type="entry name" value="O-acyltransferase_WSD1_C"/>
</dbReference>
<dbReference type="Pfam" id="PF03007">
    <property type="entry name" value="WS_DGAT_cat"/>
    <property type="match status" value="1"/>
</dbReference>
<dbReference type="PANTHER" id="PTHR31650:SF1">
    <property type="entry name" value="WAX ESTER SYNTHASE_DIACYLGLYCEROL ACYLTRANSFERASE 4-RELATED"/>
    <property type="match status" value="1"/>
</dbReference>
<evidence type="ECO:0000313" key="14">
    <source>
        <dbReference type="EMBL" id="CAA9529171.1"/>
    </source>
</evidence>
<sequence length="348" mass="36828">GLVDGGSGVDMATVLFEAAKEPAPTPGPEKAWVPAPTPTATQLLADALIERATVPAEAARGIRALTRHPRRVAGKLVDGGAAVGSALWATLRPAPPSPLNVRIGPHRRYTWVDADLREFKAIKDELGGTVNDVVLTAVALGLGRYLRRHGHPTEDVELRALVPVSVRADAEHGALGNRVAAMYAPLPVGLEDPEDAYRRVHEAMAGLKESGQAGGPQMNTQLGHLAPPTILTQASRVAARQRFFNVVVTNVPGPQFPLYIAGRRLLRLYPVVPLSLMQALGVAIMSYDGRLGFGLLGDFDALDDLDDLAEDLETSIAALAATAGVRPPTNGRGRARTARNRLRAASPA</sequence>
<evidence type="ECO:0000256" key="3">
    <source>
        <dbReference type="ARBA" id="ARBA00009587"/>
    </source>
</evidence>
<accession>A0A6J4TSA1</accession>
<dbReference type="Gene3D" id="3.30.559.30">
    <property type="entry name" value="Nonribosomal peptide synthetase, condensation domain"/>
    <property type="match status" value="1"/>
</dbReference>
<dbReference type="InterPro" id="IPR045034">
    <property type="entry name" value="O-acyltransferase_WSD1-like"/>
</dbReference>
<feature type="compositionally biased region" description="Basic residues" evidence="11">
    <location>
        <begin position="333"/>
        <end position="342"/>
    </location>
</feature>
<evidence type="ECO:0000256" key="1">
    <source>
        <dbReference type="ARBA" id="ARBA00004771"/>
    </source>
</evidence>
<evidence type="ECO:0000256" key="6">
    <source>
        <dbReference type="ARBA" id="ARBA00022679"/>
    </source>
</evidence>
<dbReference type="GO" id="GO:0005886">
    <property type="term" value="C:plasma membrane"/>
    <property type="evidence" value="ECO:0007669"/>
    <property type="project" value="TreeGrafter"/>
</dbReference>
<dbReference type="GO" id="GO:0071731">
    <property type="term" value="P:response to nitric oxide"/>
    <property type="evidence" value="ECO:0007669"/>
    <property type="project" value="TreeGrafter"/>
</dbReference>
<keyword evidence="5" id="KW-0444">Lipid biosynthesis</keyword>
<dbReference type="GO" id="GO:0051701">
    <property type="term" value="P:biological process involved in interaction with host"/>
    <property type="evidence" value="ECO:0007669"/>
    <property type="project" value="TreeGrafter"/>
</dbReference>
<dbReference type="SUPFAM" id="SSF52777">
    <property type="entry name" value="CoA-dependent acyltransferases"/>
    <property type="match status" value="1"/>
</dbReference>
<keyword evidence="7" id="KW-0319">Glycerol metabolism</keyword>